<dbReference type="Pfam" id="PF09202">
    <property type="entry name" value="Rio2_N"/>
    <property type="match status" value="1"/>
</dbReference>
<dbReference type="AlphaFoldDB" id="A0A7C3SLN8"/>
<evidence type="ECO:0000256" key="3">
    <source>
        <dbReference type="ARBA" id="ARBA00022777"/>
    </source>
</evidence>
<dbReference type="InterPro" id="IPR015285">
    <property type="entry name" value="RIO2_wHTH_N"/>
</dbReference>
<dbReference type="InterPro" id="IPR036390">
    <property type="entry name" value="WH_DNA-bd_sf"/>
</dbReference>
<comment type="caution">
    <text evidence="6">The sequence shown here is derived from an EMBL/GenBank/DDBJ whole genome shotgun (WGS) entry which is preliminary data.</text>
</comment>
<gene>
    <name evidence="6" type="ORF">ENV88_05720</name>
</gene>
<dbReference type="PANTHER" id="PTHR45852">
    <property type="entry name" value="SER/THR-PROTEIN KINASE RIO2"/>
    <property type="match status" value="1"/>
</dbReference>
<dbReference type="GO" id="GO:0005524">
    <property type="term" value="F:ATP binding"/>
    <property type="evidence" value="ECO:0007669"/>
    <property type="project" value="UniProtKB-KW"/>
</dbReference>
<dbReference type="GO" id="GO:0004674">
    <property type="term" value="F:protein serine/threonine kinase activity"/>
    <property type="evidence" value="ECO:0007669"/>
    <property type="project" value="InterPro"/>
</dbReference>
<dbReference type="SUPFAM" id="SSF46785">
    <property type="entry name" value="Winged helix' DNA-binding domain"/>
    <property type="match status" value="1"/>
</dbReference>
<dbReference type="InterPro" id="IPR036388">
    <property type="entry name" value="WH-like_DNA-bd_sf"/>
</dbReference>
<keyword evidence="3" id="KW-0418">Kinase</keyword>
<feature type="domain" description="RIO2 kinase winged helix" evidence="5">
    <location>
        <begin position="1"/>
        <end position="64"/>
    </location>
</feature>
<reference evidence="6" key="1">
    <citation type="journal article" date="2020" name="mSystems">
        <title>Genome- and Community-Level Interaction Insights into Carbon Utilization and Element Cycling Functions of Hydrothermarchaeota in Hydrothermal Sediment.</title>
        <authorList>
            <person name="Zhou Z."/>
            <person name="Liu Y."/>
            <person name="Xu W."/>
            <person name="Pan J."/>
            <person name="Luo Z.H."/>
            <person name="Li M."/>
        </authorList>
    </citation>
    <scope>NUCLEOTIDE SEQUENCE [LARGE SCALE GENOMIC DNA]</scope>
    <source>
        <strain evidence="6">SpSt-8</strain>
    </source>
</reference>
<dbReference type="EMBL" id="DTIB01000101">
    <property type="protein sequence ID" value="HGB25512.1"/>
    <property type="molecule type" value="Genomic_DNA"/>
</dbReference>
<evidence type="ECO:0000256" key="4">
    <source>
        <dbReference type="ARBA" id="ARBA00022840"/>
    </source>
</evidence>
<evidence type="ECO:0000256" key="1">
    <source>
        <dbReference type="ARBA" id="ARBA00022679"/>
    </source>
</evidence>
<dbReference type="Gene3D" id="1.10.10.10">
    <property type="entry name" value="Winged helix-like DNA-binding domain superfamily/Winged helix DNA-binding domain"/>
    <property type="match status" value="1"/>
</dbReference>
<dbReference type="PANTHER" id="PTHR45852:SF1">
    <property type="entry name" value="SERINE_THREONINE-PROTEIN KINASE RIO2"/>
    <property type="match status" value="1"/>
</dbReference>
<organism evidence="6">
    <name type="scientific">Thermofilum pendens</name>
    <dbReference type="NCBI Taxonomy" id="2269"/>
    <lineage>
        <taxon>Archaea</taxon>
        <taxon>Thermoproteota</taxon>
        <taxon>Thermoprotei</taxon>
        <taxon>Thermofilales</taxon>
        <taxon>Thermofilaceae</taxon>
        <taxon>Thermofilum</taxon>
    </lineage>
</organism>
<keyword evidence="1" id="KW-0808">Transferase</keyword>
<proteinExistence type="predicted"/>
<protein>
    <recommendedName>
        <fullName evidence="5">RIO2 kinase winged helix domain-containing protein</fullName>
    </recommendedName>
</protein>
<dbReference type="GO" id="GO:0030688">
    <property type="term" value="C:preribosome, small subunit precursor"/>
    <property type="evidence" value="ECO:0007669"/>
    <property type="project" value="TreeGrafter"/>
</dbReference>
<sequence length="112" mass="12312">MINHEYVPVELVASIAKLDLELVERRLRRLNKLGLVQRSVGGARGYVLTSRGYDCLAFYVLARRGVLEALSQSPVGEGKESRGVPWASRPAGGWWRSRCTGWAERASGARGG</sequence>
<evidence type="ECO:0000256" key="2">
    <source>
        <dbReference type="ARBA" id="ARBA00022741"/>
    </source>
</evidence>
<evidence type="ECO:0000313" key="6">
    <source>
        <dbReference type="EMBL" id="HGB25512.1"/>
    </source>
</evidence>
<accession>A0A7C3SLN8</accession>
<dbReference type="GO" id="GO:0005829">
    <property type="term" value="C:cytosol"/>
    <property type="evidence" value="ECO:0007669"/>
    <property type="project" value="TreeGrafter"/>
</dbReference>
<dbReference type="GO" id="GO:0030490">
    <property type="term" value="P:maturation of SSU-rRNA"/>
    <property type="evidence" value="ECO:0007669"/>
    <property type="project" value="TreeGrafter"/>
</dbReference>
<name>A0A7C3SLN8_THEPE</name>
<keyword evidence="4" id="KW-0067">ATP-binding</keyword>
<keyword evidence="2" id="KW-0547">Nucleotide-binding</keyword>
<evidence type="ECO:0000259" key="5">
    <source>
        <dbReference type="Pfam" id="PF09202"/>
    </source>
</evidence>